<proteinExistence type="inferred from homology"/>
<dbReference type="PANTHER" id="PTHR21011">
    <property type="entry name" value="MITOCHONDRIAL 28S RIBOSOMAL PROTEIN S6"/>
    <property type="match status" value="1"/>
</dbReference>
<comment type="caution">
    <text evidence="4">The sequence shown here is derived from an EMBL/GenBank/DDBJ whole genome shotgun (WGS) entry which is preliminary data.</text>
</comment>
<dbReference type="GO" id="GO:0005840">
    <property type="term" value="C:ribosome"/>
    <property type="evidence" value="ECO:0007669"/>
    <property type="project" value="UniProtKB-KW"/>
</dbReference>
<dbReference type="CDD" id="cd00473">
    <property type="entry name" value="bS6"/>
    <property type="match status" value="1"/>
</dbReference>
<dbReference type="InterPro" id="IPR000529">
    <property type="entry name" value="Ribosomal_bS6"/>
</dbReference>
<comment type="similarity">
    <text evidence="1">Belongs to the bacterial ribosomal protein bS6 family.</text>
</comment>
<dbReference type="AlphaFoldDB" id="A0A645ES60"/>
<dbReference type="PANTHER" id="PTHR21011:SF1">
    <property type="entry name" value="SMALL RIBOSOMAL SUBUNIT PROTEIN BS6M"/>
    <property type="match status" value="1"/>
</dbReference>
<dbReference type="EMBL" id="VSSQ01050771">
    <property type="protein sequence ID" value="MPN04851.1"/>
    <property type="molecule type" value="Genomic_DNA"/>
</dbReference>
<keyword evidence="4" id="KW-0689">Ribosomal protein</keyword>
<dbReference type="FunFam" id="3.30.70.60:FF:000002">
    <property type="entry name" value="30S ribosomal protein S6"/>
    <property type="match status" value="1"/>
</dbReference>
<keyword evidence="2" id="KW-0699">rRNA-binding</keyword>
<dbReference type="Pfam" id="PF01250">
    <property type="entry name" value="Ribosomal_S6"/>
    <property type="match status" value="1"/>
</dbReference>
<keyword evidence="4" id="KW-0687">Ribonucleoprotein</keyword>
<dbReference type="InterPro" id="IPR014717">
    <property type="entry name" value="Transl_elong_EF1B/ribsomal_bS6"/>
</dbReference>
<dbReference type="InterPro" id="IPR035980">
    <property type="entry name" value="Ribosomal_bS6_sf"/>
</dbReference>
<dbReference type="Gene3D" id="3.30.70.60">
    <property type="match status" value="1"/>
</dbReference>
<accession>A0A645ES60</accession>
<evidence type="ECO:0000256" key="1">
    <source>
        <dbReference type="ARBA" id="ARBA00009512"/>
    </source>
</evidence>
<dbReference type="GO" id="GO:0070181">
    <property type="term" value="F:small ribosomal subunit rRNA binding"/>
    <property type="evidence" value="ECO:0007669"/>
    <property type="project" value="TreeGrafter"/>
</dbReference>
<keyword evidence="3" id="KW-0694">RNA-binding</keyword>
<protein>
    <submittedName>
        <fullName evidence="4">30S ribosomal protein S6</fullName>
    </submittedName>
</protein>
<gene>
    <name evidence="4" type="primary">rpsF_43</name>
    <name evidence="4" type="ORF">SDC9_152099</name>
</gene>
<dbReference type="GO" id="GO:0005737">
    <property type="term" value="C:cytoplasm"/>
    <property type="evidence" value="ECO:0007669"/>
    <property type="project" value="UniProtKB-ARBA"/>
</dbReference>
<dbReference type="GO" id="GO:0006412">
    <property type="term" value="P:translation"/>
    <property type="evidence" value="ECO:0007669"/>
    <property type="project" value="InterPro"/>
</dbReference>
<organism evidence="4">
    <name type="scientific">bioreactor metagenome</name>
    <dbReference type="NCBI Taxonomy" id="1076179"/>
    <lineage>
        <taxon>unclassified sequences</taxon>
        <taxon>metagenomes</taxon>
        <taxon>ecological metagenomes</taxon>
    </lineage>
</organism>
<evidence type="ECO:0000313" key="4">
    <source>
        <dbReference type="EMBL" id="MPN04851.1"/>
    </source>
</evidence>
<dbReference type="HAMAP" id="MF_00360">
    <property type="entry name" value="Ribosomal_bS6"/>
    <property type="match status" value="1"/>
</dbReference>
<name>A0A645ES60_9ZZZZ</name>
<sequence>MRKYEVMYIVNASLEDAKRQEVIETMHAIITNGGGKIANVDEWGVKEFAYRIEDMTKGYYVVVTFEADNETVKEFDRLMRINANIVRYMIIKQDEN</sequence>
<dbReference type="GO" id="GO:0003735">
    <property type="term" value="F:structural constituent of ribosome"/>
    <property type="evidence" value="ECO:0007669"/>
    <property type="project" value="InterPro"/>
</dbReference>
<evidence type="ECO:0000256" key="3">
    <source>
        <dbReference type="ARBA" id="ARBA00022884"/>
    </source>
</evidence>
<dbReference type="SUPFAM" id="SSF54995">
    <property type="entry name" value="Ribosomal protein S6"/>
    <property type="match status" value="1"/>
</dbReference>
<dbReference type="NCBIfam" id="TIGR00166">
    <property type="entry name" value="S6"/>
    <property type="match status" value="1"/>
</dbReference>
<reference evidence="4" key="1">
    <citation type="submission" date="2019-08" db="EMBL/GenBank/DDBJ databases">
        <authorList>
            <person name="Kucharzyk K."/>
            <person name="Murdoch R.W."/>
            <person name="Higgins S."/>
            <person name="Loffler F."/>
        </authorList>
    </citation>
    <scope>NUCLEOTIDE SEQUENCE</scope>
</reference>
<dbReference type="InterPro" id="IPR020814">
    <property type="entry name" value="Ribosomal_S6_plastid/chlpt"/>
</dbReference>
<evidence type="ECO:0000256" key="2">
    <source>
        <dbReference type="ARBA" id="ARBA00022730"/>
    </source>
</evidence>